<proteinExistence type="predicted"/>
<evidence type="ECO:0000313" key="2">
    <source>
        <dbReference type="EMBL" id="KAG6512070.1"/>
    </source>
</evidence>
<evidence type="ECO:0000256" key="1">
    <source>
        <dbReference type="SAM" id="MobiDB-lite"/>
    </source>
</evidence>
<name>A0A8J5H8Z3_ZINOF</name>
<comment type="caution">
    <text evidence="2">The sequence shown here is derived from an EMBL/GenBank/DDBJ whole genome shotgun (WGS) entry which is preliminary data.</text>
</comment>
<feature type="region of interest" description="Disordered" evidence="1">
    <location>
        <begin position="40"/>
        <end position="63"/>
    </location>
</feature>
<accession>A0A8J5H8Z3</accession>
<dbReference type="EMBL" id="JACMSC010000008">
    <property type="protein sequence ID" value="KAG6512070.1"/>
    <property type="molecule type" value="Genomic_DNA"/>
</dbReference>
<evidence type="ECO:0000313" key="3">
    <source>
        <dbReference type="Proteomes" id="UP000734854"/>
    </source>
</evidence>
<dbReference type="Proteomes" id="UP000734854">
    <property type="component" value="Unassembled WGS sequence"/>
</dbReference>
<sequence length="108" mass="11666">MLSAGSLPQYLGLQCIPIRALHPFLCCRSRPAQATLTLSAHRRRLSSSPSSRATPCPRLGSQSSCCCRTSARCRRRCPSALCLDQIHGEQQSICAGSHSSGVDQQARL</sequence>
<organism evidence="2 3">
    <name type="scientific">Zingiber officinale</name>
    <name type="common">Ginger</name>
    <name type="synonym">Amomum zingiber</name>
    <dbReference type="NCBI Taxonomy" id="94328"/>
    <lineage>
        <taxon>Eukaryota</taxon>
        <taxon>Viridiplantae</taxon>
        <taxon>Streptophyta</taxon>
        <taxon>Embryophyta</taxon>
        <taxon>Tracheophyta</taxon>
        <taxon>Spermatophyta</taxon>
        <taxon>Magnoliopsida</taxon>
        <taxon>Liliopsida</taxon>
        <taxon>Zingiberales</taxon>
        <taxon>Zingiberaceae</taxon>
        <taxon>Zingiber</taxon>
    </lineage>
</organism>
<dbReference type="AlphaFoldDB" id="A0A8J5H8Z3"/>
<feature type="compositionally biased region" description="Low complexity" evidence="1">
    <location>
        <begin position="46"/>
        <end position="63"/>
    </location>
</feature>
<gene>
    <name evidence="2" type="ORF">ZIOFF_030163</name>
</gene>
<protein>
    <submittedName>
        <fullName evidence="2">Uncharacterized protein</fullName>
    </submittedName>
</protein>
<keyword evidence="3" id="KW-1185">Reference proteome</keyword>
<reference evidence="2 3" key="1">
    <citation type="submission" date="2020-08" db="EMBL/GenBank/DDBJ databases">
        <title>Plant Genome Project.</title>
        <authorList>
            <person name="Zhang R.-G."/>
        </authorList>
    </citation>
    <scope>NUCLEOTIDE SEQUENCE [LARGE SCALE GENOMIC DNA]</scope>
    <source>
        <tissue evidence="2">Rhizome</tissue>
    </source>
</reference>